<sequence>MKALTVSLALAAGLLLQAPAAADTLLIERVQAAQGKTLPARGQSMAQVEKAFGAPQQKFPPVAGPGDHRHNPPITRWVYPEFTVYFEHNHVVNAVLNKAHQAEIGPKPIE</sequence>
<gene>
    <name evidence="2" type="ORF">F0415_00415</name>
</gene>
<reference evidence="2 3" key="2">
    <citation type="submission" date="2019-09" db="EMBL/GenBank/DDBJ databases">
        <authorList>
            <person name="Mazur A."/>
        </authorList>
    </citation>
    <scope>NUCLEOTIDE SEQUENCE [LARGE SCALE GENOMIC DNA]</scope>
    <source>
        <strain evidence="2 3">3729k</strain>
    </source>
</reference>
<feature type="signal peptide" evidence="1">
    <location>
        <begin position="1"/>
        <end position="22"/>
    </location>
</feature>
<protein>
    <recommendedName>
        <fullName evidence="4">Phosphodiesterase</fullName>
    </recommendedName>
</protein>
<evidence type="ECO:0000313" key="2">
    <source>
        <dbReference type="EMBL" id="KAA2286004.1"/>
    </source>
</evidence>
<feature type="chain" id="PRO_5022886354" description="Phosphodiesterase" evidence="1">
    <location>
        <begin position="23"/>
        <end position="110"/>
    </location>
</feature>
<evidence type="ECO:0008006" key="4">
    <source>
        <dbReference type="Google" id="ProtNLM"/>
    </source>
</evidence>
<dbReference type="RefSeq" id="WP_149859221.1">
    <property type="nucleotide sequence ID" value="NZ_VUOD01000001.1"/>
</dbReference>
<evidence type="ECO:0000313" key="3">
    <source>
        <dbReference type="Proteomes" id="UP000322165"/>
    </source>
</evidence>
<comment type="caution">
    <text evidence="2">The sequence shown here is derived from an EMBL/GenBank/DDBJ whole genome shotgun (WGS) entry which is preliminary data.</text>
</comment>
<evidence type="ECO:0000256" key="1">
    <source>
        <dbReference type="SAM" id="SignalP"/>
    </source>
</evidence>
<dbReference type="Proteomes" id="UP000322165">
    <property type="component" value="Unassembled WGS sequence"/>
</dbReference>
<reference evidence="2 3" key="1">
    <citation type="submission" date="2019-09" db="EMBL/GenBank/DDBJ databases">
        <title>Arenimonas chukotkensis sp. nov., a bacterium isolated from Chukotka hot spring, Arctic region, Russia.</title>
        <authorList>
            <person name="Zayulina K.S."/>
            <person name="Prokofeva M.I."/>
            <person name="Elcheninov A.G."/>
            <person name="Novikov A."/>
            <person name="Kochetkova T.V."/>
            <person name="Kublanov I.V."/>
        </authorList>
    </citation>
    <scope>NUCLEOTIDE SEQUENCE [LARGE SCALE GENOMIC DNA]</scope>
    <source>
        <strain evidence="2 3">3729k</strain>
    </source>
</reference>
<name>A0A5B2ZFM5_9GAMM</name>
<organism evidence="2 3">
    <name type="scientific">Arenimonas fontis</name>
    <dbReference type="NCBI Taxonomy" id="2608255"/>
    <lineage>
        <taxon>Bacteria</taxon>
        <taxon>Pseudomonadati</taxon>
        <taxon>Pseudomonadota</taxon>
        <taxon>Gammaproteobacteria</taxon>
        <taxon>Lysobacterales</taxon>
        <taxon>Lysobacteraceae</taxon>
        <taxon>Arenimonas</taxon>
    </lineage>
</organism>
<keyword evidence="1" id="KW-0732">Signal</keyword>
<accession>A0A5B2ZFM5</accession>
<keyword evidence="3" id="KW-1185">Reference proteome</keyword>
<proteinExistence type="predicted"/>
<dbReference type="EMBL" id="VUOD01000001">
    <property type="protein sequence ID" value="KAA2286004.1"/>
    <property type="molecule type" value="Genomic_DNA"/>
</dbReference>
<dbReference type="AlphaFoldDB" id="A0A5B2ZFM5"/>